<dbReference type="InterPro" id="IPR029057">
    <property type="entry name" value="PRTase-like"/>
</dbReference>
<protein>
    <submittedName>
        <fullName evidence="1">Uncharacterized protein Rv2030c/MT2089</fullName>
    </submittedName>
</protein>
<organism evidence="1">
    <name type="scientific">Anthurium amnicola</name>
    <dbReference type="NCBI Taxonomy" id="1678845"/>
    <lineage>
        <taxon>Eukaryota</taxon>
        <taxon>Viridiplantae</taxon>
        <taxon>Streptophyta</taxon>
        <taxon>Embryophyta</taxon>
        <taxon>Tracheophyta</taxon>
        <taxon>Spermatophyta</taxon>
        <taxon>Magnoliopsida</taxon>
        <taxon>Liliopsida</taxon>
        <taxon>Araceae</taxon>
        <taxon>Pothoideae</taxon>
        <taxon>Potheae</taxon>
        <taxon>Anthurium</taxon>
    </lineage>
</organism>
<dbReference type="AlphaFoldDB" id="A0A1D1XLL0"/>
<dbReference type="EMBL" id="GDJX01024669">
    <property type="protein sequence ID" value="JAT43267.1"/>
    <property type="molecule type" value="Transcribed_RNA"/>
</dbReference>
<feature type="non-terminal residue" evidence="1">
    <location>
        <position position="1"/>
    </location>
</feature>
<gene>
    <name evidence="1" type="primary">Rv2030c_0</name>
    <name evidence="1" type="ORF">g.30681</name>
</gene>
<reference evidence="1" key="1">
    <citation type="submission" date="2015-07" db="EMBL/GenBank/DDBJ databases">
        <title>Transcriptome Assembly of Anthurium amnicola.</title>
        <authorList>
            <person name="Suzuki J."/>
        </authorList>
    </citation>
    <scope>NUCLEOTIDE SEQUENCE</scope>
</reference>
<proteinExistence type="predicted"/>
<dbReference type="SUPFAM" id="SSF53271">
    <property type="entry name" value="PRTase-like"/>
    <property type="match status" value="1"/>
</dbReference>
<dbReference type="Gene3D" id="3.40.50.2020">
    <property type="match status" value="1"/>
</dbReference>
<evidence type="ECO:0000313" key="1">
    <source>
        <dbReference type="EMBL" id="JAT43267.1"/>
    </source>
</evidence>
<sequence>KKFVLKKKQTKMLAEKTSAPNTPRSSIYSRRRSRLSWTSFQNAAAYFSSRKETGVMLAKLMKYYAHNPDTVVFSIKPSATELAYEIAKELELPLDLFLISSFQHDDMTIGAITDRSDQPLLKEQIIRGCNVPKEVIDNSLAKERIELETLKQECCPLNLPLPSSEHATLILCTDGVQTGQNVRNTIAILRNILGYRGKIVLVAGIVGSDAQKMFMKETEEVISILCPQVVGTVASWYEDFELTNEEVKQILIQARDLSKNI</sequence>
<accession>A0A1D1XLL0</accession>
<name>A0A1D1XLL0_9ARAE</name>
<dbReference type="Gene3D" id="3.30.1310.20">
    <property type="entry name" value="PRTase-like"/>
    <property type="match status" value="1"/>
</dbReference>